<dbReference type="InterPro" id="IPR004843">
    <property type="entry name" value="Calcineurin-like_PHP"/>
</dbReference>
<dbReference type="InterPro" id="IPR050126">
    <property type="entry name" value="Ap4A_hydrolase"/>
</dbReference>
<evidence type="ECO:0000313" key="3">
    <source>
        <dbReference type="Proteomes" id="UP000032900"/>
    </source>
</evidence>
<reference evidence="2 3" key="1">
    <citation type="journal article" date="2015" name="Microbes Environ.">
        <title>Distribution and evolution of nitrogen fixation genes in the phylum bacteroidetes.</title>
        <authorList>
            <person name="Inoue J."/>
            <person name="Oshima K."/>
            <person name="Suda W."/>
            <person name="Sakamoto M."/>
            <person name="Iino T."/>
            <person name="Noda S."/>
            <person name="Hongoh Y."/>
            <person name="Hattori M."/>
            <person name="Ohkuma M."/>
        </authorList>
    </citation>
    <scope>NUCLEOTIDE SEQUENCE [LARGE SCALE GENOMIC DNA]</scope>
    <source>
        <strain evidence="2">JCM 15548</strain>
    </source>
</reference>
<dbReference type="RefSeq" id="WP_062122467.1">
    <property type="nucleotide sequence ID" value="NZ_BAZW01000004.1"/>
</dbReference>
<comment type="caution">
    <text evidence="2">The sequence shown here is derived from an EMBL/GenBank/DDBJ whole genome shotgun (WGS) entry which is preliminary data.</text>
</comment>
<sequence>MVISRLKQLFNLQRSRSISYDTDEYYDIIGDIHGYNAELNSLLSLMGYTIENGTWKHSERKAVFVGDFVSRGPDTRAVMKTVRSMVDNGSGYAVLGNHELNVIGYFSLDKRGQPYYQPPPSNKIQMERIRAQFADSEGELDDYVNWLKELPFYLNFGPIRVVHAYWSEKHIQLINQTLTRGRLTKKLIKEIVKGKSEFAHAVRQTTRGIELNLPKDLIIKDAKNIRRTNFRILWWESPHGQTFRHLSYGNRFVLPDYTVPEQILFPFEVYGPDQPLVFFGHYCIGSAPLAPAPNVCCMDGCVAGNGRLVAYRWSGEDIINESHFVSVEPA</sequence>
<dbReference type="Pfam" id="PF00149">
    <property type="entry name" value="Metallophos"/>
    <property type="match status" value="1"/>
</dbReference>
<dbReference type="EMBL" id="BAZW01000004">
    <property type="protein sequence ID" value="GAO28729.1"/>
    <property type="molecule type" value="Genomic_DNA"/>
</dbReference>
<dbReference type="STRING" id="1236989.JCM15548_1853"/>
<dbReference type="GO" id="GO:0016791">
    <property type="term" value="F:phosphatase activity"/>
    <property type="evidence" value="ECO:0007669"/>
    <property type="project" value="TreeGrafter"/>
</dbReference>
<keyword evidence="3" id="KW-1185">Reference proteome</keyword>
<evidence type="ECO:0000313" key="2">
    <source>
        <dbReference type="EMBL" id="GAO28729.1"/>
    </source>
</evidence>
<dbReference type="InterPro" id="IPR029052">
    <property type="entry name" value="Metallo-depent_PP-like"/>
</dbReference>
<protein>
    <submittedName>
        <fullName evidence="2">Diadenosine tetraphosphatase and related serine/threonine protein phosphatases</fullName>
    </submittedName>
</protein>
<feature type="domain" description="Calcineurin-like phosphoesterase" evidence="1">
    <location>
        <begin position="28"/>
        <end position="154"/>
    </location>
</feature>
<gene>
    <name evidence="2" type="ORF">JCM15548_1853</name>
</gene>
<name>A0A0E9LTZ5_9BACT</name>
<dbReference type="PANTHER" id="PTHR42850">
    <property type="entry name" value="METALLOPHOSPHOESTERASE"/>
    <property type="match status" value="1"/>
</dbReference>
<dbReference type="PANTHER" id="PTHR42850:SF7">
    <property type="entry name" value="BIS(5'-NUCLEOSYL)-TETRAPHOSPHATASE PRPE [ASYMMETRICAL]"/>
    <property type="match status" value="1"/>
</dbReference>
<dbReference type="AlphaFoldDB" id="A0A0E9LTZ5"/>
<dbReference type="Gene3D" id="3.60.21.10">
    <property type="match status" value="1"/>
</dbReference>
<proteinExistence type="predicted"/>
<organism evidence="2 3">
    <name type="scientific">Geofilum rubicundum JCM 15548</name>
    <dbReference type="NCBI Taxonomy" id="1236989"/>
    <lineage>
        <taxon>Bacteria</taxon>
        <taxon>Pseudomonadati</taxon>
        <taxon>Bacteroidota</taxon>
        <taxon>Bacteroidia</taxon>
        <taxon>Marinilabiliales</taxon>
        <taxon>Marinilabiliaceae</taxon>
        <taxon>Geofilum</taxon>
    </lineage>
</organism>
<dbReference type="OrthoDB" id="7550081at2"/>
<dbReference type="Proteomes" id="UP000032900">
    <property type="component" value="Unassembled WGS sequence"/>
</dbReference>
<evidence type="ECO:0000259" key="1">
    <source>
        <dbReference type="Pfam" id="PF00149"/>
    </source>
</evidence>
<dbReference type="GO" id="GO:0005737">
    <property type="term" value="C:cytoplasm"/>
    <property type="evidence" value="ECO:0007669"/>
    <property type="project" value="TreeGrafter"/>
</dbReference>
<accession>A0A0E9LTZ5</accession>
<dbReference type="SUPFAM" id="SSF56300">
    <property type="entry name" value="Metallo-dependent phosphatases"/>
    <property type="match status" value="1"/>
</dbReference>